<organism evidence="2 3">
    <name type="scientific">Lithocarpus litseifolius</name>
    <dbReference type="NCBI Taxonomy" id="425828"/>
    <lineage>
        <taxon>Eukaryota</taxon>
        <taxon>Viridiplantae</taxon>
        <taxon>Streptophyta</taxon>
        <taxon>Embryophyta</taxon>
        <taxon>Tracheophyta</taxon>
        <taxon>Spermatophyta</taxon>
        <taxon>Magnoliopsida</taxon>
        <taxon>eudicotyledons</taxon>
        <taxon>Gunneridae</taxon>
        <taxon>Pentapetalae</taxon>
        <taxon>rosids</taxon>
        <taxon>fabids</taxon>
        <taxon>Fagales</taxon>
        <taxon>Fagaceae</taxon>
        <taxon>Lithocarpus</taxon>
    </lineage>
</organism>
<evidence type="ECO:0000313" key="2">
    <source>
        <dbReference type="EMBL" id="KAK9989199.1"/>
    </source>
</evidence>
<protein>
    <recommendedName>
        <fullName evidence="1">Aminotransferase-like plant mobile domain-containing protein</fullName>
    </recommendedName>
</protein>
<reference evidence="2 3" key="1">
    <citation type="submission" date="2024-01" db="EMBL/GenBank/DDBJ databases">
        <title>A telomere-to-telomere, gap-free genome of sweet tea (Lithocarpus litseifolius).</title>
        <authorList>
            <person name="Zhou J."/>
        </authorList>
    </citation>
    <scope>NUCLEOTIDE SEQUENCE [LARGE SCALE GENOMIC DNA]</scope>
    <source>
        <strain evidence="2">Zhou-2022a</strain>
        <tissue evidence="2">Leaf</tissue>
    </source>
</reference>
<evidence type="ECO:0000259" key="1">
    <source>
        <dbReference type="Pfam" id="PF10536"/>
    </source>
</evidence>
<proteinExistence type="predicted"/>
<dbReference type="Pfam" id="PF10536">
    <property type="entry name" value="PMD"/>
    <property type="match status" value="1"/>
</dbReference>
<keyword evidence="3" id="KW-1185">Reference proteome</keyword>
<evidence type="ECO:0000313" key="3">
    <source>
        <dbReference type="Proteomes" id="UP001459277"/>
    </source>
</evidence>
<dbReference type="GO" id="GO:0010073">
    <property type="term" value="P:meristem maintenance"/>
    <property type="evidence" value="ECO:0007669"/>
    <property type="project" value="InterPro"/>
</dbReference>
<sequence>MDPQIGEEPEIVRPSPINTSVLTQQPNHRSTDIWNGEDSGLLECHGRSKEMAKISMQDNRVIDIIKLVGLEGLFRASSREIGHGLISALVERWRSKTHTFHLPHGEMSITLQDVEVILGLPIDSEVLVGPTGGGDWSRLCEELLGFRVPANDKKNLVGQRILINRLVERISEPLPHDATKI</sequence>
<dbReference type="PANTHER" id="PTHR46033">
    <property type="entry name" value="PROTEIN MAIN-LIKE 2"/>
    <property type="match status" value="1"/>
</dbReference>
<name>A0AAW2BTE6_9ROSI</name>
<dbReference type="PANTHER" id="PTHR46033:SF8">
    <property type="entry name" value="PROTEIN MAINTENANCE OF MERISTEMS-LIKE"/>
    <property type="match status" value="1"/>
</dbReference>
<comment type="caution">
    <text evidence="2">The sequence shown here is derived from an EMBL/GenBank/DDBJ whole genome shotgun (WGS) entry which is preliminary data.</text>
</comment>
<dbReference type="EMBL" id="JAZDWU010000010">
    <property type="protein sequence ID" value="KAK9989199.1"/>
    <property type="molecule type" value="Genomic_DNA"/>
</dbReference>
<dbReference type="InterPro" id="IPR019557">
    <property type="entry name" value="AminoTfrase-like_pln_mobile"/>
</dbReference>
<dbReference type="AlphaFoldDB" id="A0AAW2BTE6"/>
<feature type="domain" description="Aminotransferase-like plant mobile" evidence="1">
    <location>
        <begin position="70"/>
        <end position="155"/>
    </location>
</feature>
<dbReference type="Proteomes" id="UP001459277">
    <property type="component" value="Unassembled WGS sequence"/>
</dbReference>
<dbReference type="InterPro" id="IPR044824">
    <property type="entry name" value="MAIN-like"/>
</dbReference>
<gene>
    <name evidence="2" type="ORF">SO802_029438</name>
</gene>
<accession>A0AAW2BTE6</accession>